<dbReference type="STRING" id="54.SAMN02745121_00953"/>
<sequence>MTGAPQVFDLSEVDADAPEVVLAWVERLRAAAAHGRVIVRECPQMLAHTLYKSALLGDAIVLESVRAEEAYG</sequence>
<gene>
    <name evidence="1" type="ORF">SAMN02745121_00953</name>
</gene>
<proteinExistence type="predicted"/>
<dbReference type="RefSeq" id="WP_096329452.1">
    <property type="nucleotide sequence ID" value="NZ_FOMX01000003.1"/>
</dbReference>
<keyword evidence="2" id="KW-1185">Reference proteome</keyword>
<evidence type="ECO:0000313" key="1">
    <source>
        <dbReference type="EMBL" id="SFD65502.1"/>
    </source>
</evidence>
<name>A0A1I1U3W2_9BACT</name>
<reference evidence="2" key="1">
    <citation type="submission" date="2016-10" db="EMBL/GenBank/DDBJ databases">
        <authorList>
            <person name="Varghese N."/>
            <person name="Submissions S."/>
        </authorList>
    </citation>
    <scope>NUCLEOTIDE SEQUENCE [LARGE SCALE GENOMIC DNA]</scope>
    <source>
        <strain evidence="2">ATCC 25963</strain>
    </source>
</reference>
<evidence type="ECO:0000313" key="2">
    <source>
        <dbReference type="Proteomes" id="UP000199400"/>
    </source>
</evidence>
<evidence type="ECO:0008006" key="3">
    <source>
        <dbReference type="Google" id="ProtNLM"/>
    </source>
</evidence>
<organism evidence="1 2">
    <name type="scientific">Nannocystis exedens</name>
    <dbReference type="NCBI Taxonomy" id="54"/>
    <lineage>
        <taxon>Bacteria</taxon>
        <taxon>Pseudomonadati</taxon>
        <taxon>Myxococcota</taxon>
        <taxon>Polyangia</taxon>
        <taxon>Nannocystales</taxon>
        <taxon>Nannocystaceae</taxon>
        <taxon>Nannocystis</taxon>
    </lineage>
</organism>
<dbReference type="Proteomes" id="UP000199400">
    <property type="component" value="Unassembled WGS sequence"/>
</dbReference>
<protein>
    <recommendedName>
        <fullName evidence="3">STAS domain-containing protein</fullName>
    </recommendedName>
</protein>
<dbReference type="EMBL" id="FOMX01000003">
    <property type="protein sequence ID" value="SFD65502.1"/>
    <property type="molecule type" value="Genomic_DNA"/>
</dbReference>
<accession>A0A1I1U3W2</accession>
<dbReference type="AlphaFoldDB" id="A0A1I1U3W2"/>